<sequence length="204" mass="23192">MSLGAERKEATEKLIRETMRTPTQANNIKREAGTKVQLQALLDLTTFRILMVAEVGLSEITDIHLEDLTLLVKWSCDGSSDQSLYKQNSSEDQEQTDSDMFIISVNPSTPNEEYNTVERKKPLKRTRQESEKTSEVTVENKFDILADENMQDDTIGASPRDTENYQACPKFPKKTTSQKKPEQAMESRHPNPAFQTDPSHEILL</sequence>
<dbReference type="Proteomes" id="UP000801492">
    <property type="component" value="Unassembled WGS sequence"/>
</dbReference>
<feature type="compositionally biased region" description="Basic and acidic residues" evidence="1">
    <location>
        <begin position="179"/>
        <end position="189"/>
    </location>
</feature>
<protein>
    <submittedName>
        <fullName evidence="2">Uncharacterized protein</fullName>
    </submittedName>
</protein>
<organism evidence="2 3">
    <name type="scientific">Ignelater luminosus</name>
    <name type="common">Cucubano</name>
    <name type="synonym">Pyrophorus luminosus</name>
    <dbReference type="NCBI Taxonomy" id="2038154"/>
    <lineage>
        <taxon>Eukaryota</taxon>
        <taxon>Metazoa</taxon>
        <taxon>Ecdysozoa</taxon>
        <taxon>Arthropoda</taxon>
        <taxon>Hexapoda</taxon>
        <taxon>Insecta</taxon>
        <taxon>Pterygota</taxon>
        <taxon>Neoptera</taxon>
        <taxon>Endopterygota</taxon>
        <taxon>Coleoptera</taxon>
        <taxon>Polyphaga</taxon>
        <taxon>Elateriformia</taxon>
        <taxon>Elateroidea</taxon>
        <taxon>Elateridae</taxon>
        <taxon>Agrypninae</taxon>
        <taxon>Pyrophorini</taxon>
        <taxon>Ignelater</taxon>
    </lineage>
</organism>
<evidence type="ECO:0000313" key="2">
    <source>
        <dbReference type="EMBL" id="KAF2892811.1"/>
    </source>
</evidence>
<accession>A0A8K0CWV7</accession>
<dbReference type="OrthoDB" id="8197165at2759"/>
<comment type="caution">
    <text evidence="2">The sequence shown here is derived from an EMBL/GenBank/DDBJ whole genome shotgun (WGS) entry which is preliminary data.</text>
</comment>
<feature type="region of interest" description="Disordered" evidence="1">
    <location>
        <begin position="106"/>
        <end position="204"/>
    </location>
</feature>
<dbReference type="AlphaFoldDB" id="A0A8K0CWV7"/>
<keyword evidence="3" id="KW-1185">Reference proteome</keyword>
<name>A0A8K0CWV7_IGNLU</name>
<feature type="compositionally biased region" description="Basic and acidic residues" evidence="1">
    <location>
        <begin position="116"/>
        <end position="144"/>
    </location>
</feature>
<evidence type="ECO:0000256" key="1">
    <source>
        <dbReference type="SAM" id="MobiDB-lite"/>
    </source>
</evidence>
<dbReference type="EMBL" id="VTPC01008457">
    <property type="protein sequence ID" value="KAF2892811.1"/>
    <property type="molecule type" value="Genomic_DNA"/>
</dbReference>
<gene>
    <name evidence="2" type="ORF">ILUMI_13363</name>
</gene>
<evidence type="ECO:0000313" key="3">
    <source>
        <dbReference type="Proteomes" id="UP000801492"/>
    </source>
</evidence>
<proteinExistence type="predicted"/>
<reference evidence="2" key="1">
    <citation type="submission" date="2019-08" db="EMBL/GenBank/DDBJ databases">
        <title>The genome of the North American firefly Photinus pyralis.</title>
        <authorList>
            <consortium name="Photinus pyralis genome working group"/>
            <person name="Fallon T.R."/>
            <person name="Sander Lower S.E."/>
            <person name="Weng J.-K."/>
        </authorList>
    </citation>
    <scope>NUCLEOTIDE SEQUENCE</scope>
    <source>
        <strain evidence="2">TRF0915ILg1</strain>
        <tissue evidence="2">Whole body</tissue>
    </source>
</reference>